<dbReference type="InterPro" id="IPR019734">
    <property type="entry name" value="TPR_rpt"/>
</dbReference>
<evidence type="ECO:0000256" key="1">
    <source>
        <dbReference type="PROSITE-ProRule" id="PRU00339"/>
    </source>
</evidence>
<dbReference type="STRING" id="1038014.SAMN04487910_2891"/>
<keyword evidence="1" id="KW-0802">TPR repeat</keyword>
<dbReference type="Gene3D" id="1.25.40.10">
    <property type="entry name" value="Tetratricopeptide repeat domain"/>
    <property type="match status" value="1"/>
</dbReference>
<dbReference type="InterPro" id="IPR011990">
    <property type="entry name" value="TPR-like_helical_dom_sf"/>
</dbReference>
<evidence type="ECO:0000256" key="2">
    <source>
        <dbReference type="SAM" id="SignalP"/>
    </source>
</evidence>
<name>A0A1H7RXX5_AQUAM</name>
<feature type="repeat" description="TPR" evidence="1">
    <location>
        <begin position="333"/>
        <end position="366"/>
    </location>
</feature>
<reference evidence="3 4" key="1">
    <citation type="submission" date="2016-10" db="EMBL/GenBank/DDBJ databases">
        <authorList>
            <person name="de Groot N.N."/>
        </authorList>
    </citation>
    <scope>NUCLEOTIDE SEQUENCE [LARGE SCALE GENOMIC DNA]</scope>
    <source>
        <strain evidence="3 4">DSM 25232</strain>
    </source>
</reference>
<dbReference type="Proteomes" id="UP000198521">
    <property type="component" value="Unassembled WGS sequence"/>
</dbReference>
<dbReference type="RefSeq" id="WP_091409756.1">
    <property type="nucleotide sequence ID" value="NZ_FOAB01000005.1"/>
</dbReference>
<dbReference type="AlphaFoldDB" id="A0A1H7RXX5"/>
<dbReference type="OrthoDB" id="1522899at2"/>
<gene>
    <name evidence="3" type="ORF">SAMN04487910_2891</name>
</gene>
<keyword evidence="2" id="KW-0732">Signal</keyword>
<dbReference type="SMART" id="SM00028">
    <property type="entry name" value="TPR"/>
    <property type="match status" value="3"/>
</dbReference>
<dbReference type="EMBL" id="FOAB01000005">
    <property type="protein sequence ID" value="SEL64237.1"/>
    <property type="molecule type" value="Genomic_DNA"/>
</dbReference>
<dbReference type="PROSITE" id="PS50005">
    <property type="entry name" value="TPR"/>
    <property type="match status" value="1"/>
</dbReference>
<organism evidence="3 4">
    <name type="scientific">Aquimarina amphilecti</name>
    <dbReference type="NCBI Taxonomy" id="1038014"/>
    <lineage>
        <taxon>Bacteria</taxon>
        <taxon>Pseudomonadati</taxon>
        <taxon>Bacteroidota</taxon>
        <taxon>Flavobacteriia</taxon>
        <taxon>Flavobacteriales</taxon>
        <taxon>Flavobacteriaceae</taxon>
        <taxon>Aquimarina</taxon>
    </lineage>
</organism>
<accession>A0A1H7RXX5</accession>
<feature type="chain" id="PRO_5011622662" evidence="2">
    <location>
        <begin position="23"/>
        <end position="457"/>
    </location>
</feature>
<dbReference type="SUPFAM" id="SSF48452">
    <property type="entry name" value="TPR-like"/>
    <property type="match status" value="1"/>
</dbReference>
<protein>
    <submittedName>
        <fullName evidence="3">Uncharacterized protein</fullName>
    </submittedName>
</protein>
<evidence type="ECO:0000313" key="3">
    <source>
        <dbReference type="EMBL" id="SEL64237.1"/>
    </source>
</evidence>
<proteinExistence type="predicted"/>
<evidence type="ECO:0000313" key="4">
    <source>
        <dbReference type="Proteomes" id="UP000198521"/>
    </source>
</evidence>
<feature type="signal peptide" evidence="2">
    <location>
        <begin position="1"/>
        <end position="22"/>
    </location>
</feature>
<sequence length="457" mass="50775">MNTKVLYTIAAGLVLSATGVSAQATDCATTASIAYEHAKVKNYEAAEAPLWKVRKECPSYSVATYQFGQKLLESKLKKAGTDAEKTQFANELITLLKERYQYFPAKTQLGDMHSDIGQLMYANKIGTTDSQFAEFHKAYTEDKTNFKGAKKLYTYFYLLVELQDAGKKDLQDVFDLYDDITEKIEEEESKKAKTISSLTEKEESGATLSSKEKRSLKNAGINLRAYSKVKAGINQKIGERADCKNLIPLYTGQFESKKTDVNWLKGAAGRMSAKECTDDPLFFKLVEALHKADPSAKSAKYLGILALKDKKTSKALEYFNQSAQLETKASDKANVYYRIAEVYRKRGSYAKARSNYKKVLANKPSFGQAYLKIAAMVAKSANSCGNDVFSKRAVYWLAERYARKAGKVDPSLKKTAAGTAANYKAKAPSKTDIFNNPEIKSVKIGCWIGETVKVPKL</sequence>
<keyword evidence="4" id="KW-1185">Reference proteome</keyword>